<name>A0A1F5LMF1_PENAI</name>
<protein>
    <submittedName>
        <fullName evidence="2">Uncharacterized protein</fullName>
    </submittedName>
</protein>
<evidence type="ECO:0000313" key="2">
    <source>
        <dbReference type="EMBL" id="OGE54372.1"/>
    </source>
</evidence>
<dbReference type="RefSeq" id="XP_022489808.1">
    <property type="nucleotide sequence ID" value="XM_022630465.1"/>
</dbReference>
<keyword evidence="3" id="KW-1185">Reference proteome</keyword>
<reference evidence="2 3" key="1">
    <citation type="journal article" date="2016" name="Sci. Rep.">
        <title>Penicillium arizonense, a new, genome sequenced fungal species, reveals a high chemical diversity in secreted metabolites.</title>
        <authorList>
            <person name="Grijseels S."/>
            <person name="Nielsen J.C."/>
            <person name="Randelovic M."/>
            <person name="Nielsen J."/>
            <person name="Nielsen K.F."/>
            <person name="Workman M."/>
            <person name="Frisvad J.C."/>
        </authorList>
    </citation>
    <scope>NUCLEOTIDE SEQUENCE [LARGE SCALE GENOMIC DNA]</scope>
    <source>
        <strain evidence="2 3">CBS 141311</strain>
    </source>
</reference>
<sequence>MPEEPKHRKGSFGGFVDKVLHRDHHEDKDQAHQAKDEHDPDQERHEDQPQKEGEMDRVKDYVKKDQDMEAEGRTYGDLM</sequence>
<feature type="region of interest" description="Disordered" evidence="1">
    <location>
        <begin position="1"/>
        <end position="79"/>
    </location>
</feature>
<accession>A0A1F5LMF1</accession>
<dbReference type="AlphaFoldDB" id="A0A1F5LMF1"/>
<evidence type="ECO:0000313" key="3">
    <source>
        <dbReference type="Proteomes" id="UP000177622"/>
    </source>
</evidence>
<dbReference type="GeneID" id="34575199"/>
<organism evidence="2 3">
    <name type="scientific">Penicillium arizonense</name>
    <dbReference type="NCBI Taxonomy" id="1835702"/>
    <lineage>
        <taxon>Eukaryota</taxon>
        <taxon>Fungi</taxon>
        <taxon>Dikarya</taxon>
        <taxon>Ascomycota</taxon>
        <taxon>Pezizomycotina</taxon>
        <taxon>Eurotiomycetes</taxon>
        <taxon>Eurotiomycetidae</taxon>
        <taxon>Eurotiales</taxon>
        <taxon>Aspergillaceae</taxon>
        <taxon>Penicillium</taxon>
    </lineage>
</organism>
<feature type="compositionally biased region" description="Basic and acidic residues" evidence="1">
    <location>
        <begin position="18"/>
        <end position="79"/>
    </location>
</feature>
<dbReference type="OrthoDB" id="4526540at2759"/>
<gene>
    <name evidence="2" type="ORF">PENARI_c006G07918</name>
</gene>
<dbReference type="EMBL" id="LXJU01000006">
    <property type="protein sequence ID" value="OGE54372.1"/>
    <property type="molecule type" value="Genomic_DNA"/>
</dbReference>
<dbReference type="Proteomes" id="UP000177622">
    <property type="component" value="Unassembled WGS sequence"/>
</dbReference>
<proteinExistence type="predicted"/>
<comment type="caution">
    <text evidence="2">The sequence shown here is derived from an EMBL/GenBank/DDBJ whole genome shotgun (WGS) entry which is preliminary data.</text>
</comment>
<evidence type="ECO:0000256" key="1">
    <source>
        <dbReference type="SAM" id="MobiDB-lite"/>
    </source>
</evidence>